<evidence type="ECO:0000313" key="4">
    <source>
        <dbReference type="Proteomes" id="UP000625711"/>
    </source>
</evidence>
<dbReference type="Gene3D" id="2.170.140.10">
    <property type="entry name" value="Chitin binding domain"/>
    <property type="match status" value="3"/>
</dbReference>
<dbReference type="EMBL" id="JAACXV010009633">
    <property type="protein sequence ID" value="KAF7275609.1"/>
    <property type="molecule type" value="Genomic_DNA"/>
</dbReference>
<dbReference type="SUPFAM" id="SSF57625">
    <property type="entry name" value="Invertebrate chitin-binding proteins"/>
    <property type="match status" value="3"/>
</dbReference>
<protein>
    <recommendedName>
        <fullName evidence="2">Chitin-binding type-2 domain-containing protein</fullName>
    </recommendedName>
</protein>
<sequence length="289" mass="31180">SESSESSSASTAASEISESSSASTAASESSESSSVSTAASESSESSSASTAASESSGSSSASTVASESSESSSASTAASESSQSSTVEYTSTTNSSSGEFECYAAGKFADPVNCREYHLCVKLGDEFVGMKGNCPEGTLYDSYNIYCTTLPVQCPGEPELKCTADGVWGHPYKCNRYYSCEYDYIFDRYHLKQYLCPPGETFSNDEQACVADTDCDEGWGGDFTCTEVGMFPVERNCSSFYECTWESEKFYQYTKHCGDDALYDRVKRKCRKACLVVNCPFNNIDLELE</sequence>
<dbReference type="GO" id="GO:0008061">
    <property type="term" value="F:chitin binding"/>
    <property type="evidence" value="ECO:0007669"/>
    <property type="project" value="InterPro"/>
</dbReference>
<comment type="caution">
    <text evidence="3">The sequence shown here is derived from an EMBL/GenBank/DDBJ whole genome shotgun (WGS) entry which is preliminary data.</text>
</comment>
<organism evidence="3 4">
    <name type="scientific">Rhynchophorus ferrugineus</name>
    <name type="common">Red palm weevil</name>
    <name type="synonym">Curculio ferrugineus</name>
    <dbReference type="NCBI Taxonomy" id="354439"/>
    <lineage>
        <taxon>Eukaryota</taxon>
        <taxon>Metazoa</taxon>
        <taxon>Ecdysozoa</taxon>
        <taxon>Arthropoda</taxon>
        <taxon>Hexapoda</taxon>
        <taxon>Insecta</taxon>
        <taxon>Pterygota</taxon>
        <taxon>Neoptera</taxon>
        <taxon>Endopterygota</taxon>
        <taxon>Coleoptera</taxon>
        <taxon>Polyphaga</taxon>
        <taxon>Cucujiformia</taxon>
        <taxon>Curculionidae</taxon>
        <taxon>Dryophthorinae</taxon>
        <taxon>Rhynchophorus</taxon>
    </lineage>
</organism>
<evidence type="ECO:0000259" key="2">
    <source>
        <dbReference type="PROSITE" id="PS50940"/>
    </source>
</evidence>
<dbReference type="PROSITE" id="PS50940">
    <property type="entry name" value="CHIT_BIND_II"/>
    <property type="match status" value="2"/>
</dbReference>
<feature type="domain" description="Chitin-binding type-2" evidence="2">
    <location>
        <begin position="99"/>
        <end position="156"/>
    </location>
</feature>
<feature type="domain" description="Chitin-binding type-2" evidence="2">
    <location>
        <begin position="159"/>
        <end position="217"/>
    </location>
</feature>
<evidence type="ECO:0000256" key="1">
    <source>
        <dbReference type="SAM" id="MobiDB-lite"/>
    </source>
</evidence>
<dbReference type="AlphaFoldDB" id="A0A834MER1"/>
<dbReference type="Pfam" id="PF01607">
    <property type="entry name" value="CBM_14"/>
    <property type="match status" value="1"/>
</dbReference>
<accession>A0A834MER1</accession>
<dbReference type="InterPro" id="IPR036508">
    <property type="entry name" value="Chitin-bd_dom_sf"/>
</dbReference>
<gene>
    <name evidence="3" type="ORF">GWI33_011502</name>
</gene>
<proteinExistence type="predicted"/>
<dbReference type="OrthoDB" id="6020543at2759"/>
<evidence type="ECO:0000313" key="3">
    <source>
        <dbReference type="EMBL" id="KAF7275609.1"/>
    </source>
</evidence>
<feature type="region of interest" description="Disordered" evidence="1">
    <location>
        <begin position="1"/>
        <end position="96"/>
    </location>
</feature>
<dbReference type="SMART" id="SM00494">
    <property type="entry name" value="ChtBD2"/>
    <property type="match status" value="3"/>
</dbReference>
<dbReference type="GO" id="GO:0005576">
    <property type="term" value="C:extracellular region"/>
    <property type="evidence" value="ECO:0007669"/>
    <property type="project" value="InterPro"/>
</dbReference>
<feature type="non-terminal residue" evidence="3">
    <location>
        <position position="1"/>
    </location>
</feature>
<dbReference type="InterPro" id="IPR002557">
    <property type="entry name" value="Chitin-bd_dom"/>
</dbReference>
<name>A0A834MER1_RHYFE</name>
<reference evidence="3" key="1">
    <citation type="submission" date="2020-08" db="EMBL/GenBank/DDBJ databases">
        <title>Genome sequencing and assembly of the red palm weevil Rhynchophorus ferrugineus.</title>
        <authorList>
            <person name="Dias G.B."/>
            <person name="Bergman C.M."/>
            <person name="Manee M."/>
        </authorList>
    </citation>
    <scope>NUCLEOTIDE SEQUENCE</scope>
    <source>
        <strain evidence="3">AA-2017</strain>
        <tissue evidence="3">Whole larva</tissue>
    </source>
</reference>
<feature type="compositionally biased region" description="Low complexity" evidence="1">
    <location>
        <begin position="1"/>
        <end position="93"/>
    </location>
</feature>
<dbReference type="Proteomes" id="UP000625711">
    <property type="component" value="Unassembled WGS sequence"/>
</dbReference>
<keyword evidence="4" id="KW-1185">Reference proteome</keyword>